<accession>A0ABN6VLU3</accession>
<keyword evidence="2" id="KW-0614">Plasmid</keyword>
<evidence type="ECO:0000256" key="1">
    <source>
        <dbReference type="SAM" id="MobiDB-lite"/>
    </source>
</evidence>
<keyword evidence="3" id="KW-1185">Reference proteome</keyword>
<proteinExistence type="predicted"/>
<feature type="region of interest" description="Disordered" evidence="1">
    <location>
        <begin position="1"/>
        <end position="59"/>
    </location>
</feature>
<dbReference type="EMBL" id="AP027143">
    <property type="protein sequence ID" value="BDV36052.1"/>
    <property type="molecule type" value="Genomic_DNA"/>
</dbReference>
<dbReference type="Proteomes" id="UP001317629">
    <property type="component" value="Plasmid pSS37A-Re-1"/>
</dbReference>
<name>A0ABN6VLU3_9HYPH</name>
<organism evidence="2 3">
    <name type="scientific">Methylocystis iwaonis</name>
    <dbReference type="NCBI Taxonomy" id="2885079"/>
    <lineage>
        <taxon>Bacteria</taxon>
        <taxon>Pseudomonadati</taxon>
        <taxon>Pseudomonadota</taxon>
        <taxon>Alphaproteobacteria</taxon>
        <taxon>Hyphomicrobiales</taxon>
        <taxon>Methylocystaceae</taxon>
        <taxon>Methylocystis</taxon>
    </lineage>
</organism>
<feature type="compositionally biased region" description="Basic and acidic residues" evidence="1">
    <location>
        <begin position="22"/>
        <end position="36"/>
    </location>
</feature>
<evidence type="ECO:0000313" key="2">
    <source>
        <dbReference type="EMBL" id="BDV36052.1"/>
    </source>
</evidence>
<reference evidence="2 3" key="1">
    <citation type="journal article" date="2023" name="Int. J. Syst. Evol. Microbiol.">
        <title>Methylocystis iwaonis sp. nov., a type II methane-oxidizing bacterium from surface soil of a rice paddy field in Japan, and emended description of the genus Methylocystis (ex Whittenbury et al. 1970) Bowman et al. 1993.</title>
        <authorList>
            <person name="Kaise H."/>
            <person name="Sawadogo J.B."/>
            <person name="Alam M.S."/>
            <person name="Ueno C."/>
            <person name="Dianou D."/>
            <person name="Shinjo R."/>
            <person name="Asakawa S."/>
        </authorList>
    </citation>
    <scope>NUCLEOTIDE SEQUENCE [LARGE SCALE GENOMIC DNA]</scope>
    <source>
        <strain evidence="2 3">SS37A-Re</strain>
    </source>
</reference>
<geneLocation type="plasmid" evidence="2 3">
    <name>pSS37A-Re-1</name>
</geneLocation>
<sequence>MVLKDGGQFAGMRGIEMDDDDKGGADIIPERAEEFLKGNNSPRGCANPDDRQPRRVSGQRVDILNHFYSSLAR</sequence>
<gene>
    <name evidence="2" type="ORF">SS37A_35820</name>
</gene>
<evidence type="ECO:0000313" key="3">
    <source>
        <dbReference type="Proteomes" id="UP001317629"/>
    </source>
</evidence>
<protein>
    <submittedName>
        <fullName evidence="2">Uncharacterized protein</fullName>
    </submittedName>
</protein>